<dbReference type="AlphaFoldDB" id="A0A7J6UU89"/>
<dbReference type="SUPFAM" id="SSF53756">
    <property type="entry name" value="UDP-Glycosyltransferase/glycogen phosphorylase"/>
    <property type="match status" value="1"/>
</dbReference>
<evidence type="ECO:0000256" key="1">
    <source>
        <dbReference type="ARBA" id="ARBA00009995"/>
    </source>
</evidence>
<dbReference type="PROSITE" id="PS00375">
    <property type="entry name" value="UDPGT"/>
    <property type="match status" value="1"/>
</dbReference>
<dbReference type="InterPro" id="IPR035595">
    <property type="entry name" value="UDP_glycos_trans_CS"/>
</dbReference>
<evidence type="ECO:0000256" key="2">
    <source>
        <dbReference type="ARBA" id="ARBA00022679"/>
    </source>
</evidence>
<dbReference type="FunFam" id="3.40.50.2000:FF:000107">
    <property type="entry name" value="Glycosyltransferase"/>
    <property type="match status" value="1"/>
</dbReference>
<dbReference type="InterPro" id="IPR002213">
    <property type="entry name" value="UDP_glucos_trans"/>
</dbReference>
<comment type="caution">
    <text evidence="5">The sequence shown here is derived from an EMBL/GenBank/DDBJ whole genome shotgun (WGS) entry which is preliminary data.</text>
</comment>
<keyword evidence="3" id="KW-0328">Glycosyltransferase</keyword>
<sequence>MATSSSPQPHNNILIFPFMAQGHILPLLDLSKVFSRKGFTVTIVTTPSNALAISKCIKTYPNIHIIEIPDIRIGCENESQLPNIMSFIRATFQLQQPFEKILQDMSESGSLPICVISDFFLMWTISSCRKFNVPRFVFYGMGVLGMAITKSIYTHGSNISIRSQTDPIHIPYVELPFAFTLNDMPELILLIDPTDPWYQLMSEIGECEKESSGIIVNSFMELEGEHVSSLESFYQDGCKAWCLGPFLLYDEMVKMVTPSEPYIKWLDDRDTHNSVIYVSFGSRCDVPDVQLDEVAYGLEMSGHPFIWVARSETWALPDGMEDRIKGRGWIVRDWVDQRSILAHPAIGGFVSHCGWNSVLESLCMGVPLLGWPMDAEQPLNVKFVVDVLEAGISIPSKHDEVVKVDRKVICDAVKELMESEKGKKVREKAQQVGKLARQAVQKGGSSDQNLDELVDYLCGVNKNKM</sequence>
<dbReference type="GO" id="GO:0035251">
    <property type="term" value="F:UDP-glucosyltransferase activity"/>
    <property type="evidence" value="ECO:0007669"/>
    <property type="project" value="TreeGrafter"/>
</dbReference>
<keyword evidence="2 3" id="KW-0808">Transferase</keyword>
<dbReference type="Pfam" id="PF00201">
    <property type="entry name" value="UDPGT"/>
    <property type="match status" value="1"/>
</dbReference>
<reference evidence="5 6" key="1">
    <citation type="submission" date="2020-06" db="EMBL/GenBank/DDBJ databases">
        <title>Transcriptomic and genomic resources for Thalictrum thalictroides and T. hernandezii: Facilitating candidate gene discovery in an emerging model plant lineage.</title>
        <authorList>
            <person name="Arias T."/>
            <person name="Riano-Pachon D.M."/>
            <person name="Di Stilio V.S."/>
        </authorList>
    </citation>
    <scope>NUCLEOTIDE SEQUENCE [LARGE SCALE GENOMIC DNA]</scope>
    <source>
        <strain evidence="6">cv. WT478/WT964</strain>
        <tissue evidence="5">Leaves</tissue>
    </source>
</reference>
<evidence type="ECO:0000313" key="6">
    <source>
        <dbReference type="Proteomes" id="UP000554482"/>
    </source>
</evidence>
<organism evidence="5 6">
    <name type="scientific">Thalictrum thalictroides</name>
    <name type="common">Rue-anemone</name>
    <name type="synonym">Anemone thalictroides</name>
    <dbReference type="NCBI Taxonomy" id="46969"/>
    <lineage>
        <taxon>Eukaryota</taxon>
        <taxon>Viridiplantae</taxon>
        <taxon>Streptophyta</taxon>
        <taxon>Embryophyta</taxon>
        <taxon>Tracheophyta</taxon>
        <taxon>Spermatophyta</taxon>
        <taxon>Magnoliopsida</taxon>
        <taxon>Ranunculales</taxon>
        <taxon>Ranunculaceae</taxon>
        <taxon>Thalictroideae</taxon>
        <taxon>Thalictrum</taxon>
    </lineage>
</organism>
<evidence type="ECO:0000256" key="3">
    <source>
        <dbReference type="RuleBase" id="RU003718"/>
    </source>
</evidence>
<dbReference type="Gene3D" id="3.40.50.2000">
    <property type="entry name" value="Glycogen Phosphorylase B"/>
    <property type="match status" value="2"/>
</dbReference>
<dbReference type="CDD" id="cd03784">
    <property type="entry name" value="GT1_Gtf-like"/>
    <property type="match status" value="1"/>
</dbReference>
<evidence type="ECO:0000256" key="4">
    <source>
        <dbReference type="RuleBase" id="RU362057"/>
    </source>
</evidence>
<proteinExistence type="inferred from homology"/>
<dbReference type="EMBL" id="JABWDY010043174">
    <property type="protein sequence ID" value="KAF5176129.1"/>
    <property type="molecule type" value="Genomic_DNA"/>
</dbReference>
<dbReference type="PANTHER" id="PTHR48047">
    <property type="entry name" value="GLYCOSYLTRANSFERASE"/>
    <property type="match status" value="1"/>
</dbReference>
<evidence type="ECO:0000313" key="5">
    <source>
        <dbReference type="EMBL" id="KAF5176129.1"/>
    </source>
</evidence>
<gene>
    <name evidence="5" type="ORF">FRX31_034283</name>
</gene>
<dbReference type="OrthoDB" id="5835829at2759"/>
<keyword evidence="6" id="KW-1185">Reference proteome</keyword>
<accession>A0A7J6UU89</accession>
<comment type="similarity">
    <text evidence="1 3">Belongs to the UDP-glycosyltransferase family.</text>
</comment>
<dbReference type="Proteomes" id="UP000554482">
    <property type="component" value="Unassembled WGS sequence"/>
</dbReference>
<dbReference type="EC" id="2.4.1.-" evidence="4"/>
<protein>
    <recommendedName>
        <fullName evidence="4">Glycosyltransferase</fullName>
        <ecNumber evidence="4">2.4.1.-</ecNumber>
    </recommendedName>
</protein>
<name>A0A7J6UU89_THATH</name>
<dbReference type="PANTHER" id="PTHR48047:SF218">
    <property type="entry name" value="GLYCOSYLTRANSFERASE"/>
    <property type="match status" value="1"/>
</dbReference>